<protein>
    <submittedName>
        <fullName evidence="3">Uncharacterized protein</fullName>
    </submittedName>
</protein>
<dbReference type="GeneID" id="39855060"/>
<reference evidence="4 6" key="2">
    <citation type="submission" date="2019-07" db="EMBL/GenBank/DDBJ databases">
        <title>Genomic Encyclopedia of Archaeal and Bacterial Type Strains, Phase II (KMG-II): from individual species to whole genera.</title>
        <authorList>
            <person name="Goeker M."/>
        </authorList>
    </citation>
    <scope>NUCLEOTIDE SEQUENCE [LARGE SCALE GENOMIC DNA]</scope>
    <source>
        <strain evidence="4 6">DSM 3754</strain>
    </source>
</reference>
<reference evidence="3 5" key="1">
    <citation type="journal article" date="2019" name="Microbiol. Resour. Announc.">
        <title>The Genome Sequence of the Halobacterium salinarum Type Strain Is Closely Related to That of Laboratory Strains NRC-1 and R1.</title>
        <authorList>
            <person name="Pfeiffer F."/>
            <person name="Marchfelder A."/>
            <person name="Habermann B."/>
            <person name="Dyall-Smith M.L."/>
        </authorList>
    </citation>
    <scope>NUCLEOTIDE SEQUENCE [LARGE SCALE GENOMIC DNA]</scope>
    <source>
        <strain evidence="3">91-R6</strain>
        <strain evidence="5">ATCC 33171 / DSM 3754 / JCM 8978 / NBRC 102687 / NCIMB 764 / 91-R6</strain>
    </source>
</reference>
<reference evidence="3" key="3">
    <citation type="journal article" name="MicrobiologyOpen">
        <title>Whole-genome comparison between the type strain of Halobacterium salinarum (DSM 3754(T)) and the laboratory strains R1 and NRC-1.</title>
        <authorList>
            <person name="Pfeiffer F."/>
            <person name="Losensky G."/>
            <person name="Marchfelder A."/>
            <person name="Habermann B."/>
            <person name="Dyall-Smith M."/>
        </authorList>
    </citation>
    <scope>NUCLEOTIDE SEQUENCE</scope>
    <source>
        <strain evidence="3">91-R6</strain>
    </source>
</reference>
<feature type="transmembrane region" description="Helical" evidence="2">
    <location>
        <begin position="12"/>
        <end position="32"/>
    </location>
</feature>
<keyword evidence="2" id="KW-0812">Transmembrane</keyword>
<dbReference type="Proteomes" id="UP000323075">
    <property type="component" value="Unassembled WGS sequence"/>
</dbReference>
<evidence type="ECO:0000256" key="2">
    <source>
        <dbReference type="SAM" id="Phobius"/>
    </source>
</evidence>
<dbReference type="EMBL" id="CP038631">
    <property type="protein sequence ID" value="QCC44878.1"/>
    <property type="molecule type" value="Genomic_DNA"/>
</dbReference>
<keyword evidence="2" id="KW-1133">Transmembrane helix</keyword>
<evidence type="ECO:0000256" key="1">
    <source>
        <dbReference type="SAM" id="MobiDB-lite"/>
    </source>
</evidence>
<evidence type="ECO:0000313" key="3">
    <source>
        <dbReference type="EMBL" id="QCC44878.1"/>
    </source>
</evidence>
<evidence type="ECO:0000313" key="6">
    <source>
        <dbReference type="Proteomes" id="UP000323075"/>
    </source>
</evidence>
<evidence type="ECO:0000313" key="5">
    <source>
        <dbReference type="Proteomes" id="UP000296216"/>
    </source>
</evidence>
<accession>A0A4D6GWD3</accession>
<keyword evidence="2" id="KW-0472">Membrane</keyword>
<sequence length="81" mass="7983">MSHRTTRAPAEAHSLPATVLTAAAAVVAVFAAVAVVSAPGTAVTVAATVVAVLAVQRGRKALATRGHAGHRDSLGTPRHAG</sequence>
<dbReference type="RefSeq" id="WP_136361350.1">
    <property type="nucleotide sequence ID" value="NZ_VRYN01000004.1"/>
</dbReference>
<gene>
    <name evidence="4" type="ORF">APQ99_01861</name>
    <name evidence="3" type="ORF">HBSAL_06080</name>
</gene>
<proteinExistence type="predicted"/>
<evidence type="ECO:0000313" key="4">
    <source>
        <dbReference type="EMBL" id="TYO75538.1"/>
    </source>
</evidence>
<organism evidence="3 5">
    <name type="scientific">Halobacterium salinarum (strain ATCC 33171 / DSM 3754 / JCM 8978 / NBRC 102687 / NCIMB 764 / 91-R6)</name>
    <dbReference type="NCBI Taxonomy" id="2597657"/>
    <lineage>
        <taxon>Archaea</taxon>
        <taxon>Methanobacteriati</taxon>
        <taxon>Methanobacteriota</taxon>
        <taxon>Stenosarchaea group</taxon>
        <taxon>Halobacteria</taxon>
        <taxon>Halobacteriales</taxon>
        <taxon>Halobacteriaceae</taxon>
        <taxon>Halobacterium</taxon>
    </lineage>
</organism>
<feature type="region of interest" description="Disordered" evidence="1">
    <location>
        <begin position="61"/>
        <end position="81"/>
    </location>
</feature>
<feature type="transmembrane region" description="Helical" evidence="2">
    <location>
        <begin position="38"/>
        <end position="55"/>
    </location>
</feature>
<name>A0A4D6GWD3_HALS9</name>
<dbReference type="AlphaFoldDB" id="A0A4D6GWD3"/>
<dbReference type="EMBL" id="VRYN01000004">
    <property type="protein sequence ID" value="TYO75538.1"/>
    <property type="molecule type" value="Genomic_DNA"/>
</dbReference>
<dbReference type="Proteomes" id="UP000296216">
    <property type="component" value="Chromosome"/>
</dbReference>